<dbReference type="PATRIC" id="fig|1217988.3.peg.1028"/>
<evidence type="ECO:0000256" key="1">
    <source>
        <dbReference type="SAM" id="SignalP"/>
    </source>
</evidence>
<comment type="caution">
    <text evidence="2">The sequence shown here is derived from an EMBL/GenBank/DDBJ whole genome shotgun (WGS) entry which is preliminary data.</text>
</comment>
<feature type="chain" id="PRO_5004138603" evidence="1">
    <location>
        <begin position="23"/>
        <end position="468"/>
    </location>
</feature>
<name>N8Z7T6_9GAMM</name>
<feature type="signal peptide" evidence="1">
    <location>
        <begin position="1"/>
        <end position="22"/>
    </location>
</feature>
<evidence type="ECO:0000313" key="2">
    <source>
        <dbReference type="EMBL" id="ENV44986.1"/>
    </source>
</evidence>
<evidence type="ECO:0000313" key="3">
    <source>
        <dbReference type="Proteomes" id="UP000018440"/>
    </source>
</evidence>
<keyword evidence="1" id="KW-0732">Signal</keyword>
<proteinExistence type="predicted"/>
<dbReference type="EMBL" id="APPQ01000024">
    <property type="protein sequence ID" value="ENV44986.1"/>
    <property type="molecule type" value="Genomic_DNA"/>
</dbReference>
<accession>N8Z7T6</accession>
<reference evidence="2 3" key="1">
    <citation type="submission" date="2013-02" db="EMBL/GenBank/DDBJ databases">
        <title>The Genome Sequence of Acinetobacter schindleri CIP 107287.</title>
        <authorList>
            <consortium name="The Broad Institute Genome Sequencing Platform"/>
            <consortium name="The Broad Institute Genome Sequencing Center for Infectious Disease"/>
            <person name="Cerqueira G."/>
            <person name="Feldgarden M."/>
            <person name="Courvalin P."/>
            <person name="Perichon B."/>
            <person name="Grillot-Courvalin C."/>
            <person name="Clermont D."/>
            <person name="Rocha E."/>
            <person name="Yoon E.-J."/>
            <person name="Nemec A."/>
            <person name="Walker B."/>
            <person name="Young S.K."/>
            <person name="Zeng Q."/>
            <person name="Gargeya S."/>
            <person name="Fitzgerald M."/>
            <person name="Haas B."/>
            <person name="Abouelleil A."/>
            <person name="Alvarado L."/>
            <person name="Arachchi H.M."/>
            <person name="Berlin A.M."/>
            <person name="Chapman S.B."/>
            <person name="Dewar J."/>
            <person name="Goldberg J."/>
            <person name="Griggs A."/>
            <person name="Gujja S."/>
            <person name="Hansen M."/>
            <person name="Howarth C."/>
            <person name="Imamovic A."/>
            <person name="Larimer J."/>
            <person name="McCowan C."/>
            <person name="Murphy C."/>
            <person name="Neiman D."/>
            <person name="Pearson M."/>
            <person name="Priest M."/>
            <person name="Roberts A."/>
            <person name="Saif S."/>
            <person name="Shea T."/>
            <person name="Sisk P."/>
            <person name="Sykes S."/>
            <person name="Wortman J."/>
            <person name="Nusbaum C."/>
            <person name="Birren B."/>
        </authorList>
    </citation>
    <scope>NUCLEOTIDE SEQUENCE [LARGE SCALE GENOMIC DNA]</scope>
    <source>
        <strain evidence="2 3">CIP 107287</strain>
    </source>
</reference>
<sequence>MKKMILSTLFVSILASANPALGMTSLNDQELSAVEGQALLNMEKNYDASQGLNFFKLSIEAIMELNANIKSLQLGCGGDNGAQGCDIDISNIALSGYTSKTDQTGSPLFEGDRAATSAEITNPFLEFAIKGDSAATREVVGFRLGAEKILGLLTLGTENTQNPTDGIKSFSGYMKMAQTTGHSFTKKATFGASSDQIIQGNLTALGQDRTYTSKPGAEGHTGITVPSMRADFVMPETIVTGRRINSATVYGIRSTLKSIPLAAAESGKSLPGEVVGTPDFSKDQLYVEFPALIKLGSLEVGDHSFFKMSKGSTLENLNLDITFVQALNMIHNIPLSGSGGYLSLQKNPVHWLGADDADTAQSGWWMSFKDPIQLGHLQTLEQVDVSAVLPQVAEALTTELMQSYHNVDVNLLEALGSLAKVPIERKMNINVGPYTNYTNGSPATLTLKNQILSNQSVTPNCFGGHKFC</sequence>
<dbReference type="RefSeq" id="WP_004891774.1">
    <property type="nucleotide sequence ID" value="NZ_KB849575.1"/>
</dbReference>
<dbReference type="Proteomes" id="UP000018440">
    <property type="component" value="Unassembled WGS sequence"/>
</dbReference>
<gene>
    <name evidence="2" type="ORF">F955_01069</name>
</gene>
<dbReference type="AlphaFoldDB" id="N8Z7T6"/>
<protein>
    <submittedName>
        <fullName evidence="2">Uncharacterized protein</fullName>
    </submittedName>
</protein>
<organism evidence="2 3">
    <name type="scientific">Acinetobacter schindleri CIP 107287</name>
    <dbReference type="NCBI Taxonomy" id="1217988"/>
    <lineage>
        <taxon>Bacteria</taxon>
        <taxon>Pseudomonadati</taxon>
        <taxon>Pseudomonadota</taxon>
        <taxon>Gammaproteobacteria</taxon>
        <taxon>Moraxellales</taxon>
        <taxon>Moraxellaceae</taxon>
        <taxon>Acinetobacter</taxon>
    </lineage>
</organism>
<dbReference type="HOGENOM" id="CLU_036687_1_0_6"/>